<feature type="region of interest" description="Disordered" evidence="1">
    <location>
        <begin position="219"/>
        <end position="269"/>
    </location>
</feature>
<keyword evidence="2" id="KW-0472">Membrane</keyword>
<dbReference type="RefSeq" id="WP_198768566.1">
    <property type="nucleotide sequence ID" value="NZ_JAEACF010000001.1"/>
</dbReference>
<protein>
    <recommendedName>
        <fullName evidence="5">DUF4179 domain-containing protein</fullName>
    </recommendedName>
</protein>
<dbReference type="EMBL" id="JBEPMP010000001">
    <property type="protein sequence ID" value="MET3726818.1"/>
    <property type="molecule type" value="Genomic_DNA"/>
</dbReference>
<reference evidence="3 4" key="1">
    <citation type="submission" date="2024-06" db="EMBL/GenBank/DDBJ databases">
        <title>Genomic Encyclopedia of Type Strains, Phase IV (KMG-IV): sequencing the most valuable type-strain genomes for metagenomic binning, comparative biology and taxonomic classification.</title>
        <authorList>
            <person name="Goeker M."/>
        </authorList>
    </citation>
    <scope>NUCLEOTIDE SEQUENCE [LARGE SCALE GENOMIC DNA]</scope>
    <source>
        <strain evidence="3 4">DSM 100124</strain>
    </source>
</reference>
<evidence type="ECO:0000313" key="4">
    <source>
        <dbReference type="Proteomes" id="UP001549097"/>
    </source>
</evidence>
<keyword evidence="4" id="KW-1185">Reference proteome</keyword>
<organism evidence="3 4">
    <name type="scientific">Fictibacillus halophilus</name>
    <dbReference type="NCBI Taxonomy" id="1610490"/>
    <lineage>
        <taxon>Bacteria</taxon>
        <taxon>Bacillati</taxon>
        <taxon>Bacillota</taxon>
        <taxon>Bacilli</taxon>
        <taxon>Bacillales</taxon>
        <taxon>Fictibacillaceae</taxon>
        <taxon>Fictibacillus</taxon>
    </lineage>
</organism>
<gene>
    <name evidence="3" type="ORF">ABID52_000399</name>
</gene>
<evidence type="ECO:0000256" key="2">
    <source>
        <dbReference type="SAM" id="Phobius"/>
    </source>
</evidence>
<evidence type="ECO:0008006" key="5">
    <source>
        <dbReference type="Google" id="ProtNLM"/>
    </source>
</evidence>
<keyword evidence="2" id="KW-1133">Transmembrane helix</keyword>
<comment type="caution">
    <text evidence="3">The sequence shown here is derived from an EMBL/GenBank/DDBJ whole genome shotgun (WGS) entry which is preliminary data.</text>
</comment>
<keyword evidence="2" id="KW-0812">Transmembrane</keyword>
<feature type="compositionally biased region" description="Basic and acidic residues" evidence="1">
    <location>
        <begin position="249"/>
        <end position="269"/>
    </location>
</feature>
<proteinExistence type="predicted"/>
<evidence type="ECO:0000256" key="1">
    <source>
        <dbReference type="SAM" id="MobiDB-lite"/>
    </source>
</evidence>
<feature type="transmembrane region" description="Helical" evidence="2">
    <location>
        <begin position="58"/>
        <end position="75"/>
    </location>
</feature>
<name>A0ABV2LE07_9BACL</name>
<dbReference type="Proteomes" id="UP001549097">
    <property type="component" value="Unassembled WGS sequence"/>
</dbReference>
<feature type="compositionally biased region" description="Basic and acidic residues" evidence="1">
    <location>
        <begin position="224"/>
        <end position="239"/>
    </location>
</feature>
<sequence>MGLENRTKNLHRTMDKEISRTPVFTKQDEDNILATIKQATPDKVVQLKRKKSSIVPRLLTAALFAGIIFASYTMIDSYLTPDTATEIKKPEVKYAQELTQASSKLTYEAATQKLTLEGTVKNATPYTSEPFKARVKILKEDVADSLESKTLALEDESTNHILRPDESYSFSKVITLDMDIVDENTFKDAFEVELYTKDKTLTSFVINKIEFINTPNEGSAETIVEERKPNGKPTEEQTKEPVTATNPKVDADQKQEQTAVTDDKPKEPTLAELEQKYGKKKTPFRNVPVESRNQASQFFLNGITLGMTKEETLNILGPYDQYKSEEELTESWAVWNMVTADKNSIENASEFSITYSVNQKVDYISFFTLHNSFVEEWEKTLGEPYHRTEYGETFYYFEDTKQMLCLDAVYEGFKHYDVRLWKTDHPEEYKNAVE</sequence>
<evidence type="ECO:0000313" key="3">
    <source>
        <dbReference type="EMBL" id="MET3726818.1"/>
    </source>
</evidence>
<accession>A0ABV2LE07</accession>